<evidence type="ECO:0000256" key="1">
    <source>
        <dbReference type="SAM" id="MobiDB-lite"/>
    </source>
</evidence>
<reference evidence="2" key="1">
    <citation type="submission" date="2023-04" db="EMBL/GenBank/DDBJ databases">
        <authorList>
            <consortium name="ELIXIR-Norway"/>
        </authorList>
    </citation>
    <scope>NUCLEOTIDE SEQUENCE [LARGE SCALE GENOMIC DNA]</scope>
</reference>
<accession>A0ABN8ZYB7</accession>
<proteinExistence type="predicted"/>
<feature type="region of interest" description="Disordered" evidence="1">
    <location>
        <begin position="63"/>
        <end position="93"/>
    </location>
</feature>
<sequence>MLAHTAGRAEKSNPETERSTACIKREVSVLFVSHPSEPLTENTIRRNPQGNKRTALSALDVLGKNARGPPQQMDPLSEQSPGRSCMGKINGQE</sequence>
<dbReference type="EMBL" id="OX459944">
    <property type="protein sequence ID" value="CAI9178920.1"/>
    <property type="molecule type" value="Genomic_DNA"/>
</dbReference>
<keyword evidence="3" id="KW-1185">Reference proteome</keyword>
<organism evidence="2 3">
    <name type="scientific">Rangifer tarandus platyrhynchus</name>
    <name type="common">Svalbard reindeer</name>
    <dbReference type="NCBI Taxonomy" id="3082113"/>
    <lineage>
        <taxon>Eukaryota</taxon>
        <taxon>Metazoa</taxon>
        <taxon>Chordata</taxon>
        <taxon>Craniata</taxon>
        <taxon>Vertebrata</taxon>
        <taxon>Euteleostomi</taxon>
        <taxon>Mammalia</taxon>
        <taxon>Eutheria</taxon>
        <taxon>Laurasiatheria</taxon>
        <taxon>Artiodactyla</taxon>
        <taxon>Ruminantia</taxon>
        <taxon>Pecora</taxon>
        <taxon>Cervidae</taxon>
        <taxon>Odocoileinae</taxon>
        <taxon>Rangifer</taxon>
    </lineage>
</organism>
<evidence type="ECO:0000313" key="3">
    <source>
        <dbReference type="Proteomes" id="UP001176941"/>
    </source>
</evidence>
<feature type="compositionally biased region" description="Basic and acidic residues" evidence="1">
    <location>
        <begin position="7"/>
        <end position="21"/>
    </location>
</feature>
<feature type="region of interest" description="Disordered" evidence="1">
    <location>
        <begin position="1"/>
        <end position="21"/>
    </location>
</feature>
<dbReference type="Proteomes" id="UP001176941">
    <property type="component" value="Chromosome 8"/>
</dbReference>
<gene>
    <name evidence="2" type="ORF">MRATA1EN1_LOCUS27882</name>
</gene>
<evidence type="ECO:0000313" key="2">
    <source>
        <dbReference type="EMBL" id="CAI9178920.1"/>
    </source>
</evidence>
<protein>
    <submittedName>
        <fullName evidence="2">Uncharacterized protein</fullName>
    </submittedName>
</protein>
<name>A0ABN8ZYB7_RANTA</name>